<dbReference type="InterPro" id="IPR017998">
    <property type="entry name" value="Chaperone_TCP-1"/>
</dbReference>
<dbReference type="InterPro" id="IPR008972">
    <property type="entry name" value="Cupredoxin"/>
</dbReference>
<dbReference type="EMBL" id="JAJAGQ010000009">
    <property type="protein sequence ID" value="KAJ8553323.1"/>
    <property type="molecule type" value="Genomic_DNA"/>
</dbReference>
<dbReference type="OrthoDB" id="1933543at2759"/>
<dbReference type="Gene3D" id="1.10.560.10">
    <property type="entry name" value="GroEL-like equatorial domain"/>
    <property type="match status" value="1"/>
</dbReference>
<dbReference type="InterPro" id="IPR001844">
    <property type="entry name" value="Cpn60/GroEL"/>
</dbReference>
<keyword evidence="2" id="KW-0547">Nucleotide-binding</keyword>
<comment type="similarity">
    <text evidence="1">Belongs to the chaperonin (HSP60) family.</text>
</comment>
<dbReference type="InterPro" id="IPR003245">
    <property type="entry name" value="Phytocyanin_dom"/>
</dbReference>
<dbReference type="Gene3D" id="2.60.40.420">
    <property type="entry name" value="Cupredoxins - blue copper proteins"/>
    <property type="match status" value="1"/>
</dbReference>
<evidence type="ECO:0000259" key="5">
    <source>
        <dbReference type="PROSITE" id="PS51485"/>
    </source>
</evidence>
<name>A0A9Q1M818_9SOLA</name>
<proteinExistence type="inferred from homology"/>
<dbReference type="GO" id="GO:0009055">
    <property type="term" value="F:electron transfer activity"/>
    <property type="evidence" value="ECO:0007669"/>
    <property type="project" value="InterPro"/>
</dbReference>
<evidence type="ECO:0000313" key="6">
    <source>
        <dbReference type="EMBL" id="KAJ8553323.1"/>
    </source>
</evidence>
<comment type="caution">
    <text evidence="6">The sequence shown here is derived from an EMBL/GenBank/DDBJ whole genome shotgun (WGS) entry which is preliminary data.</text>
</comment>
<organism evidence="6 7">
    <name type="scientific">Anisodus acutangulus</name>
    <dbReference type="NCBI Taxonomy" id="402998"/>
    <lineage>
        <taxon>Eukaryota</taxon>
        <taxon>Viridiplantae</taxon>
        <taxon>Streptophyta</taxon>
        <taxon>Embryophyta</taxon>
        <taxon>Tracheophyta</taxon>
        <taxon>Spermatophyta</taxon>
        <taxon>Magnoliopsida</taxon>
        <taxon>eudicotyledons</taxon>
        <taxon>Gunneridae</taxon>
        <taxon>Pentapetalae</taxon>
        <taxon>asterids</taxon>
        <taxon>lamiids</taxon>
        <taxon>Solanales</taxon>
        <taxon>Solanaceae</taxon>
        <taxon>Solanoideae</taxon>
        <taxon>Hyoscyameae</taxon>
        <taxon>Anisodus</taxon>
    </lineage>
</organism>
<dbReference type="InterPro" id="IPR027413">
    <property type="entry name" value="GROEL-like_equatorial_sf"/>
</dbReference>
<dbReference type="Pfam" id="PF00118">
    <property type="entry name" value="Cpn60_TCP1"/>
    <property type="match status" value="1"/>
</dbReference>
<evidence type="ECO:0000256" key="2">
    <source>
        <dbReference type="ARBA" id="ARBA00022741"/>
    </source>
</evidence>
<feature type="domain" description="Phytocyanin" evidence="5">
    <location>
        <begin position="1"/>
        <end position="72"/>
    </location>
</feature>
<dbReference type="InterPro" id="IPR002423">
    <property type="entry name" value="Cpn60/GroEL/TCP-1"/>
</dbReference>
<protein>
    <recommendedName>
        <fullName evidence="5">Phytocyanin domain-containing protein</fullName>
    </recommendedName>
</protein>
<sequence>MGYHYAGFEFRNDSVITVDKWEFYHCNRTHPASGAKDSNTTVNLDRPGSFYFVSGDPEHCKNDQRLAVEVYPLHPISDSPPQPISMAPAPSSLSSSSAVSSSVPLSFISALLISDIVAVVAAQVELEDPVENIGASLVRQAASKTNDLAGDGTTTSVVLAQGLIAEGVKVVAAGANPIQIAKGIDRTAKALVSELKKCQKRSRTVN</sequence>
<evidence type="ECO:0000313" key="7">
    <source>
        <dbReference type="Proteomes" id="UP001152561"/>
    </source>
</evidence>
<dbReference type="PRINTS" id="PR00304">
    <property type="entry name" value="TCOMPLEXTCP1"/>
</dbReference>
<evidence type="ECO:0000256" key="3">
    <source>
        <dbReference type="ARBA" id="ARBA00022840"/>
    </source>
</evidence>
<dbReference type="SUPFAM" id="SSF48592">
    <property type="entry name" value="GroEL equatorial domain-like"/>
    <property type="match status" value="1"/>
</dbReference>
<accession>A0A9Q1M818</accession>
<keyword evidence="7" id="KW-1185">Reference proteome</keyword>
<keyword evidence="3" id="KW-0067">ATP-binding</keyword>
<dbReference type="Proteomes" id="UP001152561">
    <property type="component" value="Unassembled WGS sequence"/>
</dbReference>
<reference evidence="7" key="1">
    <citation type="journal article" date="2023" name="Proc. Natl. Acad. Sci. U.S.A.">
        <title>Genomic and structural basis for evolution of tropane alkaloid biosynthesis.</title>
        <authorList>
            <person name="Wanga Y.-J."/>
            <person name="Taina T."/>
            <person name="Yua J.-Y."/>
            <person name="Lia J."/>
            <person name="Xua B."/>
            <person name="Chenc J."/>
            <person name="D'Auriad J.C."/>
            <person name="Huanga J.-P."/>
            <person name="Huanga S.-X."/>
        </authorList>
    </citation>
    <scope>NUCLEOTIDE SEQUENCE [LARGE SCALE GENOMIC DNA]</scope>
    <source>
        <strain evidence="7">cv. KIB-2019</strain>
    </source>
</reference>
<dbReference type="Pfam" id="PF02298">
    <property type="entry name" value="Cu_bind_like"/>
    <property type="match status" value="1"/>
</dbReference>
<dbReference type="GO" id="GO:0042026">
    <property type="term" value="P:protein refolding"/>
    <property type="evidence" value="ECO:0007669"/>
    <property type="project" value="InterPro"/>
</dbReference>
<dbReference type="GO" id="GO:0005524">
    <property type="term" value="F:ATP binding"/>
    <property type="evidence" value="ECO:0007669"/>
    <property type="project" value="UniProtKB-KW"/>
</dbReference>
<dbReference type="PROSITE" id="PS51485">
    <property type="entry name" value="PHYTOCYANIN"/>
    <property type="match status" value="1"/>
</dbReference>
<evidence type="ECO:0000256" key="1">
    <source>
        <dbReference type="ARBA" id="ARBA00006607"/>
    </source>
</evidence>
<dbReference type="GO" id="GO:0140662">
    <property type="term" value="F:ATP-dependent protein folding chaperone"/>
    <property type="evidence" value="ECO:0007669"/>
    <property type="project" value="InterPro"/>
</dbReference>
<dbReference type="AlphaFoldDB" id="A0A9Q1M818"/>
<keyword evidence="4" id="KW-0143">Chaperone</keyword>
<dbReference type="SUPFAM" id="SSF49503">
    <property type="entry name" value="Cupredoxins"/>
    <property type="match status" value="1"/>
</dbReference>
<dbReference type="PANTHER" id="PTHR45633">
    <property type="entry name" value="60 KDA HEAT SHOCK PROTEIN, MITOCHONDRIAL"/>
    <property type="match status" value="1"/>
</dbReference>
<gene>
    <name evidence="6" type="ORF">K7X08_024001</name>
</gene>
<evidence type="ECO:0000256" key="4">
    <source>
        <dbReference type="ARBA" id="ARBA00023186"/>
    </source>
</evidence>